<keyword evidence="3" id="KW-1185">Reference proteome</keyword>
<evidence type="ECO:0000313" key="3">
    <source>
        <dbReference type="Proteomes" id="UP000325598"/>
    </source>
</evidence>
<dbReference type="GeneID" id="96749893"/>
<gene>
    <name evidence="2" type="ORF">San01_01890</name>
</gene>
<name>A0A5J4L675_9ACTN</name>
<dbReference type="EMBL" id="BLAG01000004">
    <property type="protein sequence ID" value="GES27702.1"/>
    <property type="molecule type" value="Genomic_DNA"/>
</dbReference>
<protein>
    <submittedName>
        <fullName evidence="2">Uncharacterized protein</fullName>
    </submittedName>
</protein>
<evidence type="ECO:0000256" key="1">
    <source>
        <dbReference type="SAM" id="SignalP"/>
    </source>
</evidence>
<keyword evidence="1" id="KW-0732">Signal</keyword>
<reference evidence="2 3" key="1">
    <citation type="submission" date="2019-10" db="EMBL/GenBank/DDBJ databases">
        <title>Whole genome shotgun sequence of Streptomyces angustmyceticus NBRC 3934.</title>
        <authorList>
            <person name="Hosoyama A."/>
            <person name="Ichikawa N."/>
            <person name="Kimura A."/>
            <person name="Kitahashi Y."/>
            <person name="Komaki H."/>
            <person name="Uohara A."/>
        </authorList>
    </citation>
    <scope>NUCLEOTIDE SEQUENCE [LARGE SCALE GENOMIC DNA]</scope>
    <source>
        <strain evidence="2 3">NBRC 3934</strain>
    </source>
</reference>
<feature type="signal peptide" evidence="1">
    <location>
        <begin position="1"/>
        <end position="23"/>
    </location>
</feature>
<evidence type="ECO:0000313" key="2">
    <source>
        <dbReference type="EMBL" id="GES27702.1"/>
    </source>
</evidence>
<proteinExistence type="predicted"/>
<dbReference type="Proteomes" id="UP000325598">
    <property type="component" value="Unassembled WGS sequence"/>
</dbReference>
<accession>A0A5J4L675</accession>
<organism evidence="2 3">
    <name type="scientific">Streptomyces angustmyceticus</name>
    <dbReference type="NCBI Taxonomy" id="285578"/>
    <lineage>
        <taxon>Bacteria</taxon>
        <taxon>Bacillati</taxon>
        <taxon>Actinomycetota</taxon>
        <taxon>Actinomycetes</taxon>
        <taxon>Kitasatosporales</taxon>
        <taxon>Streptomycetaceae</taxon>
        <taxon>Streptomyces</taxon>
    </lineage>
</organism>
<feature type="chain" id="PRO_5023893684" evidence="1">
    <location>
        <begin position="24"/>
        <end position="152"/>
    </location>
</feature>
<dbReference type="OrthoDB" id="4203292at2"/>
<dbReference type="RefSeq" id="WP_143589113.1">
    <property type="nucleotide sequence ID" value="NZ_BLAG01000004.1"/>
</dbReference>
<sequence length="152" mass="16254">MKKIATATLCAALLMGAAAPAGAAEQAPRPGPGVYASNGDFVHVSSTKPATASGHGWWFKVKGPGSKAKVTIWLQTRKRGATKWHTVAKGAKIVKPSKKLNKAPSTWRANARKKCANRQVREWRSVIDTDIIGVADTPEKAVTKVRRVKCGV</sequence>
<comment type="caution">
    <text evidence="2">The sequence shown here is derived from an EMBL/GenBank/DDBJ whole genome shotgun (WGS) entry which is preliminary data.</text>
</comment>
<dbReference type="AlphaFoldDB" id="A0A5J4L675"/>